<evidence type="ECO:0000256" key="1">
    <source>
        <dbReference type="ARBA" id="ARBA00023002"/>
    </source>
</evidence>
<dbReference type="InterPro" id="IPR023210">
    <property type="entry name" value="NADP_OxRdtase_dom"/>
</dbReference>
<evidence type="ECO:0000259" key="2">
    <source>
        <dbReference type="Pfam" id="PF00248"/>
    </source>
</evidence>
<keyword evidence="4" id="KW-1185">Reference proteome</keyword>
<dbReference type="InterPro" id="IPR020471">
    <property type="entry name" value="AKR"/>
</dbReference>
<proteinExistence type="predicted"/>
<dbReference type="CDD" id="cd19079">
    <property type="entry name" value="AKR_EcYajO-like"/>
    <property type="match status" value="1"/>
</dbReference>
<dbReference type="InterPro" id="IPR050523">
    <property type="entry name" value="AKR_Detox_Biosynth"/>
</dbReference>
<dbReference type="RefSeq" id="WP_283712292.1">
    <property type="nucleotide sequence ID" value="NZ_JASJEW010000001.1"/>
</dbReference>
<dbReference type="EC" id="1.1.1.-" evidence="3"/>
<accession>A0ABT6ZIL2</accession>
<dbReference type="InterPro" id="IPR036812">
    <property type="entry name" value="NAD(P)_OxRdtase_dom_sf"/>
</dbReference>
<gene>
    <name evidence="3" type="ORF">QJ043_00920</name>
</gene>
<dbReference type="SUPFAM" id="SSF51430">
    <property type="entry name" value="NAD(P)-linked oxidoreductase"/>
    <property type="match status" value="1"/>
</dbReference>
<keyword evidence="1 3" id="KW-0560">Oxidoreductase</keyword>
<name>A0ABT6ZIL2_9ACTN</name>
<dbReference type="Pfam" id="PF00248">
    <property type="entry name" value="Aldo_ket_red"/>
    <property type="match status" value="1"/>
</dbReference>
<evidence type="ECO:0000313" key="4">
    <source>
        <dbReference type="Proteomes" id="UP001431693"/>
    </source>
</evidence>
<evidence type="ECO:0000313" key="3">
    <source>
        <dbReference type="EMBL" id="MDJ1128649.1"/>
    </source>
</evidence>
<dbReference type="EMBL" id="JASJEX010000001">
    <property type="protein sequence ID" value="MDJ1128649.1"/>
    <property type="molecule type" value="Genomic_DNA"/>
</dbReference>
<sequence>MEYAPLGTSGIEVSRICLGCMGFGDPALGQHGWTLDEQACRVSVKRALEAGVTFFDTAPVYQQGTSEQYLGRALRDLTSRDSVVVATKFTPREQWEIDAGIDGREHVRQWLDRSLERLGMDHVDLYICHMWDYHTAMEQVMEGLADAVRAGKVRAIGLSNSFAWQMAKMNFLARSQGWPEFVSYQGHYNLIHREAEREMVPFCQDQEIALTPYSPLAGGRLAHRPGTRDTVRSRRDGYGNVKYGATADEDAVIEGRVADLAEKRGVPMATVALAWLLRNVTAPVVGATTPEQLDAAVLATELSLTDEEAAWLEEPYRPHALVGVMAQNGKQSAGNVV</sequence>
<dbReference type="Proteomes" id="UP001431693">
    <property type="component" value="Unassembled WGS sequence"/>
</dbReference>
<dbReference type="PRINTS" id="PR00069">
    <property type="entry name" value="ALDKETRDTASE"/>
</dbReference>
<dbReference type="GO" id="GO:0016491">
    <property type="term" value="F:oxidoreductase activity"/>
    <property type="evidence" value="ECO:0007669"/>
    <property type="project" value="UniProtKB-KW"/>
</dbReference>
<comment type="caution">
    <text evidence="3">The sequence shown here is derived from an EMBL/GenBank/DDBJ whole genome shotgun (WGS) entry which is preliminary data.</text>
</comment>
<dbReference type="PANTHER" id="PTHR43364:SF4">
    <property type="entry name" value="NAD(P)-LINKED OXIDOREDUCTASE SUPERFAMILY PROTEIN"/>
    <property type="match status" value="1"/>
</dbReference>
<organism evidence="3 4">
    <name type="scientific">Kribbibacterium absianum</name>
    <dbReference type="NCBI Taxonomy" id="3044210"/>
    <lineage>
        <taxon>Bacteria</taxon>
        <taxon>Bacillati</taxon>
        <taxon>Actinomycetota</taxon>
        <taxon>Coriobacteriia</taxon>
        <taxon>Coriobacteriales</taxon>
        <taxon>Kribbibacteriaceae</taxon>
        <taxon>Kribbibacterium</taxon>
    </lineage>
</organism>
<dbReference type="Gene3D" id="3.20.20.100">
    <property type="entry name" value="NADP-dependent oxidoreductase domain"/>
    <property type="match status" value="1"/>
</dbReference>
<reference evidence="3" key="1">
    <citation type="submission" date="2023-05" db="EMBL/GenBank/DDBJ databases">
        <title>[olsenella] sp. nov., isolated from a pig farm feces dump.</title>
        <authorList>
            <person name="Chang Y.-H."/>
        </authorList>
    </citation>
    <scope>NUCLEOTIDE SEQUENCE</scope>
    <source>
        <strain evidence="3">YH-ols2217</strain>
    </source>
</reference>
<feature type="domain" description="NADP-dependent oxidoreductase" evidence="2">
    <location>
        <begin position="16"/>
        <end position="314"/>
    </location>
</feature>
<protein>
    <submittedName>
        <fullName evidence="3">Aldo/keto reductase</fullName>
        <ecNumber evidence="3">1.1.1.-</ecNumber>
    </submittedName>
</protein>
<dbReference type="PANTHER" id="PTHR43364">
    <property type="entry name" value="NADH-SPECIFIC METHYLGLYOXAL REDUCTASE-RELATED"/>
    <property type="match status" value="1"/>
</dbReference>